<protein>
    <submittedName>
        <fullName evidence="2">Phage tail protein</fullName>
    </submittedName>
</protein>
<feature type="domain" description="Phage tail collar" evidence="1">
    <location>
        <begin position="7"/>
        <end position="63"/>
    </location>
</feature>
<evidence type="ECO:0000313" key="3">
    <source>
        <dbReference type="Proteomes" id="UP000267798"/>
    </source>
</evidence>
<dbReference type="Pfam" id="PF07484">
    <property type="entry name" value="Collar"/>
    <property type="match status" value="1"/>
</dbReference>
<dbReference type="EMBL" id="QXQB01000003">
    <property type="protein sequence ID" value="RJX38723.1"/>
    <property type="molecule type" value="Genomic_DNA"/>
</dbReference>
<reference evidence="2 3" key="1">
    <citation type="submission" date="2018-09" db="EMBL/GenBank/DDBJ databases">
        <title>Paenibacillus aracenensis nov. sp. isolated from a cave in southern Spain.</title>
        <authorList>
            <person name="Jurado V."/>
            <person name="Gutierrez-Patricio S."/>
            <person name="Gonzalez-Pimentel J.L."/>
            <person name="Miller A.Z."/>
            <person name="Laiz L."/>
            <person name="Saiz-Jimenez C."/>
        </authorList>
    </citation>
    <scope>NUCLEOTIDE SEQUENCE [LARGE SCALE GENOMIC DNA]</scope>
    <source>
        <strain evidence="2 3">JCM 19203</strain>
    </source>
</reference>
<evidence type="ECO:0000313" key="2">
    <source>
        <dbReference type="EMBL" id="RJX38723.1"/>
    </source>
</evidence>
<dbReference type="Gene3D" id="3.90.1340.10">
    <property type="entry name" value="Phage tail collar domain"/>
    <property type="match status" value="1"/>
</dbReference>
<dbReference type="SUPFAM" id="SSF88874">
    <property type="entry name" value="Receptor-binding domain of short tail fibre protein gp12"/>
    <property type="match status" value="1"/>
</dbReference>
<evidence type="ECO:0000259" key="1">
    <source>
        <dbReference type="Pfam" id="PF07484"/>
    </source>
</evidence>
<accession>A0A3A6PSB2</accession>
<dbReference type="RefSeq" id="WP_120111264.1">
    <property type="nucleotide sequence ID" value="NZ_QXQB01000003.1"/>
</dbReference>
<gene>
    <name evidence="2" type="ORF">D3P09_14365</name>
</gene>
<keyword evidence="3" id="KW-1185">Reference proteome</keyword>
<organism evidence="2 3">
    <name type="scientific">Paenibacillus pinisoli</name>
    <dbReference type="NCBI Taxonomy" id="1276110"/>
    <lineage>
        <taxon>Bacteria</taxon>
        <taxon>Bacillati</taxon>
        <taxon>Bacillota</taxon>
        <taxon>Bacilli</taxon>
        <taxon>Bacillales</taxon>
        <taxon>Paenibacillaceae</taxon>
        <taxon>Paenibacillus</taxon>
    </lineage>
</organism>
<sequence length="165" mass="17357">MAEPFLGELRLFPFGITPRGWMPCEGQILNIQTNQALYSLLGATYGGDGRSTFALPDLRGRVPIHAGAGINYGTSAGEANHTLTMNEMPAHTHQVSASSNPAESPDPEGKVWAGVSDRYGAAAAITTMNAGAIGASGGSQAHNNMQPYLAVRYCIALQGIFPPRQ</sequence>
<dbReference type="InterPro" id="IPR037053">
    <property type="entry name" value="Phage_tail_collar_dom_sf"/>
</dbReference>
<dbReference type="Proteomes" id="UP000267798">
    <property type="component" value="Unassembled WGS sequence"/>
</dbReference>
<dbReference type="AlphaFoldDB" id="A0A3A6PSB2"/>
<dbReference type="InterPro" id="IPR011083">
    <property type="entry name" value="Phage_tail_collar_dom"/>
</dbReference>
<dbReference type="OrthoDB" id="9810174at2"/>
<name>A0A3A6PSB2_9BACL</name>
<proteinExistence type="predicted"/>
<comment type="caution">
    <text evidence="2">The sequence shown here is derived from an EMBL/GenBank/DDBJ whole genome shotgun (WGS) entry which is preliminary data.</text>
</comment>